<evidence type="ECO:0000313" key="1">
    <source>
        <dbReference type="EMBL" id="GGZ62608.1"/>
    </source>
</evidence>
<dbReference type="InterPro" id="IPR021730">
    <property type="entry name" value="YdbH"/>
</dbReference>
<proteinExistence type="predicted"/>
<reference evidence="1" key="2">
    <citation type="submission" date="2020-09" db="EMBL/GenBank/DDBJ databases">
        <authorList>
            <person name="Sun Q."/>
            <person name="Kim S."/>
        </authorList>
    </citation>
    <scope>NUCLEOTIDE SEQUENCE</scope>
    <source>
        <strain evidence="1">KCTC 32337</strain>
    </source>
</reference>
<dbReference type="RefSeq" id="WP_191866106.1">
    <property type="nucleotide sequence ID" value="NZ_JBHUOD010000016.1"/>
</dbReference>
<name>A0A8H9I9F7_9ALTE</name>
<sequence>MPGLTVDIHNAHFSRQQNSVFIDSLSVEHIKQNSADESPAVVSPLDLNQWQLPANLPRLQIDNVTFKSELINHPINFSLGQPTAHSLTLTGDVQATLVLNKKNDTTHDKTVIEGDINWRLSEVVDVIPLDAQTLASLEPVLNQQTFMNAPISSHILFDGSVITSKHQLASHFDYTFEPCSIRARINGQLGIDASLISQSIGLDLTKLRIHSKLNNECVTVSPQIPFDLPSEFTVELSEPIRVNQQTVIVPSVLITSDALTLTFAESRIVLANAQEPIQISSQVNLEGSVHIKTNDINGKAKEAAFNTLELTSHSALNLIGQAWALENINIALKAPRISQYNLSAQALSANIQGAISLSDGVALTLDVQAKNAAYRPTPTSSDIEPVPITVKAVDADIILQGQHKQNLTASLNTHLTQVKRDTLLVNKLNNQLSGKISQLRKIDLTGSTRINGIALNLDEDQYLTFASLFATHAIAGDLQDKSLVSEHDLIVDEAIHMNIHQQQQTLTVSSEQQAISNFQSVVNRFMPELTLQEGMLNLNGLFELQGSTFDGKFALANGALKYNEFTAKGAVTTGHIQFNSAGLQLDKSTLHIESVNAGVPIENIEIEYVLHNSKAKINHARGDILGGTFNVSELWLDKRNQHTQVTVNDISLAKVVALQQQSGINVTGSVSGILPMSVNNNEVHIDDGLLKSEGPGTLKINGNPAFDSIAEQQSELNYLRDLQFEQLSSNVTLNSDGLLLLDFAILGKNPNEQQAVNFNYHHEENVLTLLRSLRLTDSVQNQIEHKIKQGGVQ</sequence>
<organism evidence="1 2">
    <name type="scientific">Paraglaciecola chathamensis</name>
    <dbReference type="NCBI Taxonomy" id="368405"/>
    <lineage>
        <taxon>Bacteria</taxon>
        <taxon>Pseudomonadati</taxon>
        <taxon>Pseudomonadota</taxon>
        <taxon>Gammaproteobacteria</taxon>
        <taxon>Alteromonadales</taxon>
        <taxon>Alteromonadaceae</taxon>
        <taxon>Paraglaciecola</taxon>
    </lineage>
</organism>
<evidence type="ECO:0000313" key="2">
    <source>
        <dbReference type="Proteomes" id="UP000622604"/>
    </source>
</evidence>
<dbReference type="Pfam" id="PF11739">
    <property type="entry name" value="YdbH-like"/>
    <property type="match status" value="1"/>
</dbReference>
<evidence type="ECO:0008006" key="3">
    <source>
        <dbReference type="Google" id="ProtNLM"/>
    </source>
</evidence>
<dbReference type="Proteomes" id="UP000622604">
    <property type="component" value="Unassembled WGS sequence"/>
</dbReference>
<dbReference type="AlphaFoldDB" id="A0A8H9I9F7"/>
<dbReference type="EMBL" id="BMZC01000005">
    <property type="protein sequence ID" value="GGZ62608.1"/>
    <property type="molecule type" value="Genomic_DNA"/>
</dbReference>
<accession>A0A8H9I9F7</accession>
<reference evidence="1" key="1">
    <citation type="journal article" date="2014" name="Int. J. Syst. Evol. Microbiol.">
        <title>Complete genome sequence of Corynebacterium casei LMG S-19264T (=DSM 44701T), isolated from a smear-ripened cheese.</title>
        <authorList>
            <consortium name="US DOE Joint Genome Institute (JGI-PGF)"/>
            <person name="Walter F."/>
            <person name="Albersmeier A."/>
            <person name="Kalinowski J."/>
            <person name="Ruckert C."/>
        </authorList>
    </citation>
    <scope>NUCLEOTIDE SEQUENCE</scope>
    <source>
        <strain evidence="1">KCTC 32337</strain>
    </source>
</reference>
<protein>
    <recommendedName>
        <fullName evidence="3">Dicarboxylate transport domain-containing protein</fullName>
    </recommendedName>
</protein>
<gene>
    <name evidence="1" type="ORF">GCM10011274_20760</name>
</gene>
<comment type="caution">
    <text evidence="1">The sequence shown here is derived from an EMBL/GenBank/DDBJ whole genome shotgun (WGS) entry which is preliminary data.</text>
</comment>